<evidence type="ECO:0000313" key="6">
    <source>
        <dbReference type="Proteomes" id="UP000016933"/>
    </source>
</evidence>
<feature type="chain" id="PRO_5004109430" evidence="2">
    <location>
        <begin position="23"/>
        <end position="1343"/>
    </location>
</feature>
<feature type="region of interest" description="Disordered" evidence="1">
    <location>
        <begin position="274"/>
        <end position="372"/>
    </location>
</feature>
<dbReference type="OrthoDB" id="160645at2759"/>
<dbReference type="OMA" id="NSAKANW"/>
<dbReference type="InterPro" id="IPR052660">
    <property type="entry name" value="Erythrocyte_Invasion_ImmMod"/>
</dbReference>
<evidence type="ECO:0000259" key="4">
    <source>
        <dbReference type="Pfam" id="PF23865"/>
    </source>
</evidence>
<feature type="region of interest" description="Disordered" evidence="1">
    <location>
        <begin position="31"/>
        <end position="73"/>
    </location>
</feature>
<gene>
    <name evidence="5" type="ORF">DOTSEDRAFT_76094</name>
</gene>
<dbReference type="PANTHER" id="PTHR16021:SF13">
    <property type="entry name" value="ETS DOMAIN-CONTAINING PROTEIN-RELATED"/>
    <property type="match status" value="1"/>
</dbReference>
<protein>
    <submittedName>
        <fullName evidence="5">Uncharacterized protein</fullName>
    </submittedName>
</protein>
<evidence type="ECO:0000259" key="3">
    <source>
        <dbReference type="Pfam" id="PF22974"/>
    </source>
</evidence>
<keyword evidence="2" id="KW-0732">Signal</keyword>
<feature type="domain" description="DUF7223" evidence="4">
    <location>
        <begin position="579"/>
        <end position="755"/>
    </location>
</feature>
<dbReference type="EMBL" id="KB446535">
    <property type="protein sequence ID" value="EME48461.1"/>
    <property type="molecule type" value="Genomic_DNA"/>
</dbReference>
<evidence type="ECO:0000256" key="2">
    <source>
        <dbReference type="SAM" id="SignalP"/>
    </source>
</evidence>
<proteinExistence type="predicted"/>
<evidence type="ECO:0000256" key="1">
    <source>
        <dbReference type="SAM" id="MobiDB-lite"/>
    </source>
</evidence>
<feature type="signal peptide" evidence="2">
    <location>
        <begin position="1"/>
        <end position="22"/>
    </location>
</feature>
<reference evidence="5 6" key="2">
    <citation type="journal article" date="2012" name="PLoS Pathog.">
        <title>Diverse lifestyles and strategies of plant pathogenesis encoded in the genomes of eighteen Dothideomycetes fungi.</title>
        <authorList>
            <person name="Ohm R.A."/>
            <person name="Feau N."/>
            <person name="Henrissat B."/>
            <person name="Schoch C.L."/>
            <person name="Horwitz B.A."/>
            <person name="Barry K.W."/>
            <person name="Condon B.J."/>
            <person name="Copeland A.C."/>
            <person name="Dhillon B."/>
            <person name="Glaser F."/>
            <person name="Hesse C.N."/>
            <person name="Kosti I."/>
            <person name="LaButti K."/>
            <person name="Lindquist E.A."/>
            <person name="Lucas S."/>
            <person name="Salamov A.A."/>
            <person name="Bradshaw R.E."/>
            <person name="Ciuffetti L."/>
            <person name="Hamelin R.C."/>
            <person name="Kema G.H.J."/>
            <person name="Lawrence C."/>
            <person name="Scott J.A."/>
            <person name="Spatafora J.W."/>
            <person name="Turgeon B.G."/>
            <person name="de Wit P.J.G.M."/>
            <person name="Zhong S."/>
            <person name="Goodwin S.B."/>
            <person name="Grigoriev I.V."/>
        </authorList>
    </citation>
    <scope>NUCLEOTIDE SEQUENCE [LARGE SCALE GENOMIC DNA]</scope>
    <source>
        <strain evidence="6">NZE10 / CBS 128990</strain>
    </source>
</reference>
<feature type="compositionally biased region" description="Low complexity" evidence="1">
    <location>
        <begin position="275"/>
        <end position="372"/>
    </location>
</feature>
<keyword evidence="6" id="KW-1185">Reference proteome</keyword>
<dbReference type="PANTHER" id="PTHR16021">
    <property type="entry name" value="MANSC DOMAIN CONTAINING PROTEIN 1"/>
    <property type="match status" value="1"/>
</dbReference>
<dbReference type="eggNOG" id="ENOG502SHMP">
    <property type="taxonomic scope" value="Eukaryota"/>
</dbReference>
<feature type="domain" description="DUF7029" evidence="3">
    <location>
        <begin position="111"/>
        <end position="206"/>
    </location>
</feature>
<dbReference type="InterPro" id="IPR054293">
    <property type="entry name" value="DUF7029"/>
</dbReference>
<dbReference type="Pfam" id="PF23865">
    <property type="entry name" value="DUF7223"/>
    <property type="match status" value="1"/>
</dbReference>
<name>N1PY49_DOTSN</name>
<dbReference type="Pfam" id="PF22974">
    <property type="entry name" value="DUF7029"/>
    <property type="match status" value="1"/>
</dbReference>
<dbReference type="Proteomes" id="UP000016933">
    <property type="component" value="Unassembled WGS sequence"/>
</dbReference>
<accession>N1PY49</accession>
<dbReference type="InterPro" id="IPR055647">
    <property type="entry name" value="DUF7223"/>
</dbReference>
<evidence type="ECO:0000313" key="5">
    <source>
        <dbReference type="EMBL" id="EME48461.1"/>
    </source>
</evidence>
<sequence length="1343" mass="142317">MKGFRAVNVALCLAVSILSANASSFAYSQPEIQSTQQERSGRRSSSDTPVQHAKRVNPNTPHMYPSVHPHLNKRDPVHLQTRRSASLFYTQQGNIYLQDTAMVATLDALFHWETVILDHSDYVSSVTCQPQQMNIKLNSLQSFNSAKANWTHDDTIVFVSSSPLCHTKYPGQFGYFNTTSISFDQTSLTAAAVGTQINVTQAIAEFNVVWGKWNKDDIDIYLDVENIFVQNDEQDLDIIKQVIINEQLFQKNIFHDTQDVQHDIKIDYEIVGHHTSTSSGKTSKSSSSTSSATSKSSTSTSKASTSSVPTSTTSPGPKVINLQVTSTTGSSTTSSSESSTVSSSSSSSSPSSSSGISSTTTATSNTSSSSSTTGLGFNLVAPTGTGICAQPPSPIPSPFSPYYKKLACDDTFDKGVDDFLTYLSDVANLQQYLTLWAPNTGITTTDVQSGGMRRRGTVVRRYSFGDFLSDCVHVVEAVVDAIVEAAEAALNAVVNLAESILPTWHPSISFDVPINVSPPDSFLDDSPWGDAYSIYEWHPGSDGDINYGLNLGSLAKMTGADQLITFDIDGVTQLPIPGIQLWCVDCKITGDIEVTGQATFTLPFGITGLAVKLQGTLTANMGLGLDAFASYTADAFDIRIFEVGVEGLSIPEIIAVGPYLTLDINAELKVETVGQFLAGAELHWEALGFTLDFLFPILSKGHGFAPQVTPKFKASGNVTATASLGIPLALNIGVDILDGTFTEAIALIDRPAIEAVAEYGALGTPVYADGMDPCEGILYYSDLVNEVTLEFFGQSKYDLGSWHSDKFLKGCVGDNGINTVQEALQAVPAGTTQAGCTLVTEVFKNPSFEDNGGSTFPWILDGGGAALDITDGEDDTHDGSQSLNFKNEWVRDCGAFCFGSCGFAGFCNHCCKPAAQDWTATVSQKISMCTYAQYDFQLWARVVSSEGVCTVTDIFVNNLDDSNPLLSTSWTVNHDILPITSQNKDQFPLVDNGVGFAISIPSLNNAKSYNVEVGFHVVCKNAVDFDVRIDDITLSPDDSAFNQKRAVLPVTTTSPSAKLLPAVAAGTAAPALSAVNAAPAAAVTQDAPILPAANAAPTAAAANDAPEFSYVPGANAVSGTYTVGAPIPTATAVLLGPADYNFPAFSLVMASATLGAVGLAAPTSGASASSIAAPFTGWSSLTEINGAAHLAAADDGNLYLSAGTSSSPLPGTQFYSDKSIAFKDEQNRMFHYYPDTMNAYGVSRLRLSTVMDTPLTAQLITLVPVDTPSGVAYVAADTANNNYFLTTCIAPHWQGSKVFLVKDLDSGPTELLSGQVQWIVTGNNVTACDSLVLTSAAGALTPI</sequence>
<dbReference type="HOGENOM" id="CLU_258195_0_0_1"/>
<reference evidence="6" key="1">
    <citation type="journal article" date="2012" name="PLoS Genet.">
        <title>The genomes of the fungal plant pathogens Cladosporium fulvum and Dothistroma septosporum reveal adaptation to different hosts and lifestyles but also signatures of common ancestry.</title>
        <authorList>
            <person name="de Wit P.J.G.M."/>
            <person name="van der Burgt A."/>
            <person name="Oekmen B."/>
            <person name="Stergiopoulos I."/>
            <person name="Abd-Elsalam K.A."/>
            <person name="Aerts A.L."/>
            <person name="Bahkali A.H."/>
            <person name="Beenen H.G."/>
            <person name="Chettri P."/>
            <person name="Cox M.P."/>
            <person name="Datema E."/>
            <person name="de Vries R.P."/>
            <person name="Dhillon B."/>
            <person name="Ganley A.R."/>
            <person name="Griffiths S.A."/>
            <person name="Guo Y."/>
            <person name="Hamelin R.C."/>
            <person name="Henrissat B."/>
            <person name="Kabir M.S."/>
            <person name="Jashni M.K."/>
            <person name="Kema G."/>
            <person name="Klaubauf S."/>
            <person name="Lapidus A."/>
            <person name="Levasseur A."/>
            <person name="Lindquist E."/>
            <person name="Mehrabi R."/>
            <person name="Ohm R.A."/>
            <person name="Owen T.J."/>
            <person name="Salamov A."/>
            <person name="Schwelm A."/>
            <person name="Schijlen E."/>
            <person name="Sun H."/>
            <person name="van den Burg H.A."/>
            <person name="van Ham R.C.H.J."/>
            <person name="Zhang S."/>
            <person name="Goodwin S.B."/>
            <person name="Grigoriev I.V."/>
            <person name="Collemare J."/>
            <person name="Bradshaw R.E."/>
        </authorList>
    </citation>
    <scope>NUCLEOTIDE SEQUENCE [LARGE SCALE GENOMIC DNA]</scope>
    <source>
        <strain evidence="6">NZE10 / CBS 128990</strain>
    </source>
</reference>
<organism evidence="5 6">
    <name type="scientific">Dothistroma septosporum (strain NZE10 / CBS 128990)</name>
    <name type="common">Red band needle blight fungus</name>
    <name type="synonym">Mycosphaerella pini</name>
    <dbReference type="NCBI Taxonomy" id="675120"/>
    <lineage>
        <taxon>Eukaryota</taxon>
        <taxon>Fungi</taxon>
        <taxon>Dikarya</taxon>
        <taxon>Ascomycota</taxon>
        <taxon>Pezizomycotina</taxon>
        <taxon>Dothideomycetes</taxon>
        <taxon>Dothideomycetidae</taxon>
        <taxon>Mycosphaerellales</taxon>
        <taxon>Mycosphaerellaceae</taxon>
        <taxon>Dothistroma</taxon>
    </lineage>
</organism>